<dbReference type="EMBL" id="BMJH01000001">
    <property type="protein sequence ID" value="GGC54518.1"/>
    <property type="molecule type" value="Genomic_DNA"/>
</dbReference>
<keyword evidence="4" id="KW-1185">Reference proteome</keyword>
<dbReference type="RefSeq" id="WP_188670089.1">
    <property type="nucleotide sequence ID" value="NZ_BMJH01000001.1"/>
</dbReference>
<sequence length="243" mass="25917">MRISKPTPPAHTALVGAVLAVTIATTSCSAPNTSPTEPATPSPTVEVPTPPTTPPTTAPTAPTTPVEPPLDEVVFEGTYTLSVGPAGTITVDVAPDNITLHSTALNQGWSIHDFDEDGNEFDIEIRSDSSTITFEIEVEDRQFDTDLTLRGPAPDAPQTYPLGGAGSITVEVDDRRLTATTVSVADDWTARGHDIRGNSRTINIELRHNTTRQSVTFEAATRGDDLIVEIATRTQAIRISHQN</sequence>
<proteinExistence type="predicted"/>
<evidence type="ECO:0000256" key="2">
    <source>
        <dbReference type="SAM" id="SignalP"/>
    </source>
</evidence>
<comment type="caution">
    <text evidence="3">The sequence shown here is derived from an EMBL/GenBank/DDBJ whole genome shotgun (WGS) entry which is preliminary data.</text>
</comment>
<organism evidence="3 4">
    <name type="scientific">Hoyosella rhizosphaerae</name>
    <dbReference type="NCBI Taxonomy" id="1755582"/>
    <lineage>
        <taxon>Bacteria</taxon>
        <taxon>Bacillati</taxon>
        <taxon>Actinomycetota</taxon>
        <taxon>Actinomycetes</taxon>
        <taxon>Mycobacteriales</taxon>
        <taxon>Hoyosellaceae</taxon>
        <taxon>Hoyosella</taxon>
    </lineage>
</organism>
<dbReference type="Proteomes" id="UP000641514">
    <property type="component" value="Unassembled WGS sequence"/>
</dbReference>
<dbReference type="AlphaFoldDB" id="A0A916U0I2"/>
<evidence type="ECO:0000256" key="1">
    <source>
        <dbReference type="SAM" id="MobiDB-lite"/>
    </source>
</evidence>
<reference evidence="3" key="2">
    <citation type="submission" date="2020-09" db="EMBL/GenBank/DDBJ databases">
        <authorList>
            <person name="Sun Q."/>
            <person name="Zhou Y."/>
        </authorList>
    </citation>
    <scope>NUCLEOTIDE SEQUENCE</scope>
    <source>
        <strain evidence="3">CGMCC 1.15478</strain>
    </source>
</reference>
<evidence type="ECO:0000313" key="3">
    <source>
        <dbReference type="EMBL" id="GGC54518.1"/>
    </source>
</evidence>
<reference evidence="3" key="1">
    <citation type="journal article" date="2014" name="Int. J. Syst. Evol. Microbiol.">
        <title>Complete genome sequence of Corynebacterium casei LMG S-19264T (=DSM 44701T), isolated from a smear-ripened cheese.</title>
        <authorList>
            <consortium name="US DOE Joint Genome Institute (JGI-PGF)"/>
            <person name="Walter F."/>
            <person name="Albersmeier A."/>
            <person name="Kalinowski J."/>
            <person name="Ruckert C."/>
        </authorList>
    </citation>
    <scope>NUCLEOTIDE SEQUENCE</scope>
    <source>
        <strain evidence="3">CGMCC 1.15478</strain>
    </source>
</reference>
<feature type="signal peptide" evidence="2">
    <location>
        <begin position="1"/>
        <end position="29"/>
    </location>
</feature>
<keyword evidence="2" id="KW-0732">Signal</keyword>
<evidence type="ECO:0000313" key="4">
    <source>
        <dbReference type="Proteomes" id="UP000641514"/>
    </source>
</evidence>
<feature type="compositionally biased region" description="Pro residues" evidence="1">
    <location>
        <begin position="48"/>
        <end position="57"/>
    </location>
</feature>
<dbReference type="PROSITE" id="PS51257">
    <property type="entry name" value="PROKAR_LIPOPROTEIN"/>
    <property type="match status" value="1"/>
</dbReference>
<accession>A0A916U0I2</accession>
<gene>
    <name evidence="3" type="ORF">GCM10011410_03630</name>
</gene>
<feature type="compositionally biased region" description="Low complexity" evidence="1">
    <location>
        <begin position="33"/>
        <end position="47"/>
    </location>
</feature>
<feature type="region of interest" description="Disordered" evidence="1">
    <location>
        <begin position="28"/>
        <end position="69"/>
    </location>
</feature>
<name>A0A916U0I2_9ACTN</name>
<protein>
    <submittedName>
        <fullName evidence="3">Uncharacterized protein</fullName>
    </submittedName>
</protein>
<feature type="chain" id="PRO_5037692109" evidence="2">
    <location>
        <begin position="30"/>
        <end position="243"/>
    </location>
</feature>